<comment type="caution">
    <text evidence="3">The sequence shown here is derived from an EMBL/GenBank/DDBJ whole genome shotgun (WGS) entry which is preliminary data.</text>
</comment>
<protein>
    <recommendedName>
        <fullName evidence="2">Calcineurin-like phosphoesterase domain-containing protein</fullName>
    </recommendedName>
</protein>
<evidence type="ECO:0000256" key="1">
    <source>
        <dbReference type="SAM" id="MobiDB-lite"/>
    </source>
</evidence>
<name>A0ABP9R9Z5_9PSEU</name>
<accession>A0ABP9R9Z5</accession>
<evidence type="ECO:0000313" key="3">
    <source>
        <dbReference type="EMBL" id="GAA5173155.1"/>
    </source>
</evidence>
<sequence>MVGVPAHRVAVIGDVGGHLDELRAELRRLGADAETGRLPDDLTVVQVGDLVHRGPASAAVIQLVDGYLRTQPAQWVQLVGNHEAQYLREPVFRWPERLDARSARTLRRWWADGLLRVAAWVRDDAGEEFLITHAGLTAEFWRDTLGAPRGAERAATMLNGLIGADDGADNPALFRAGSMLHRRGPVRGAGPLWACTATELLPGWLATPLPFSQVHGHDSLFDWRKRRFRVPGDLARLTVLEDEARHETTALDGGRIIGIDPCHSGEPCGRWAAWETRTRPAQAHPPAQAPPGFGGSGIE</sequence>
<dbReference type="SUPFAM" id="SSF56300">
    <property type="entry name" value="Metallo-dependent phosphatases"/>
    <property type="match status" value="1"/>
</dbReference>
<dbReference type="InterPro" id="IPR029052">
    <property type="entry name" value="Metallo-depent_PP-like"/>
</dbReference>
<dbReference type="Gene3D" id="3.60.21.10">
    <property type="match status" value="1"/>
</dbReference>
<reference evidence="4" key="1">
    <citation type="journal article" date="2019" name="Int. J. Syst. Evol. Microbiol.">
        <title>The Global Catalogue of Microorganisms (GCM) 10K type strain sequencing project: providing services to taxonomists for standard genome sequencing and annotation.</title>
        <authorList>
            <consortium name="The Broad Institute Genomics Platform"/>
            <consortium name="The Broad Institute Genome Sequencing Center for Infectious Disease"/>
            <person name="Wu L."/>
            <person name="Ma J."/>
        </authorList>
    </citation>
    <scope>NUCLEOTIDE SEQUENCE [LARGE SCALE GENOMIC DNA]</scope>
    <source>
        <strain evidence="4">JCM 18303</strain>
    </source>
</reference>
<evidence type="ECO:0000259" key="2">
    <source>
        <dbReference type="Pfam" id="PF00149"/>
    </source>
</evidence>
<gene>
    <name evidence="3" type="ORF">GCM10023321_74110</name>
</gene>
<dbReference type="InterPro" id="IPR050126">
    <property type="entry name" value="Ap4A_hydrolase"/>
</dbReference>
<feature type="domain" description="Calcineurin-like phosphoesterase" evidence="2">
    <location>
        <begin position="8"/>
        <end position="143"/>
    </location>
</feature>
<dbReference type="Pfam" id="PF00149">
    <property type="entry name" value="Metallophos"/>
    <property type="match status" value="1"/>
</dbReference>
<organism evidence="3 4">
    <name type="scientific">Pseudonocardia eucalypti</name>
    <dbReference type="NCBI Taxonomy" id="648755"/>
    <lineage>
        <taxon>Bacteria</taxon>
        <taxon>Bacillati</taxon>
        <taxon>Actinomycetota</taxon>
        <taxon>Actinomycetes</taxon>
        <taxon>Pseudonocardiales</taxon>
        <taxon>Pseudonocardiaceae</taxon>
        <taxon>Pseudonocardia</taxon>
    </lineage>
</organism>
<dbReference type="Proteomes" id="UP001428817">
    <property type="component" value="Unassembled WGS sequence"/>
</dbReference>
<dbReference type="InterPro" id="IPR004843">
    <property type="entry name" value="Calcineurin-like_PHP"/>
</dbReference>
<dbReference type="PANTHER" id="PTHR42850">
    <property type="entry name" value="METALLOPHOSPHOESTERASE"/>
    <property type="match status" value="1"/>
</dbReference>
<dbReference type="PANTHER" id="PTHR42850:SF4">
    <property type="entry name" value="ZINC-DEPENDENT ENDOPOLYPHOSPHATASE"/>
    <property type="match status" value="1"/>
</dbReference>
<evidence type="ECO:0000313" key="4">
    <source>
        <dbReference type="Proteomes" id="UP001428817"/>
    </source>
</evidence>
<keyword evidence="4" id="KW-1185">Reference proteome</keyword>
<dbReference type="EMBL" id="BAABJP010000055">
    <property type="protein sequence ID" value="GAA5173155.1"/>
    <property type="molecule type" value="Genomic_DNA"/>
</dbReference>
<feature type="region of interest" description="Disordered" evidence="1">
    <location>
        <begin position="277"/>
        <end position="299"/>
    </location>
</feature>
<proteinExistence type="predicted"/>